<evidence type="ECO:0000313" key="3">
    <source>
        <dbReference type="EMBL" id="PPR99122.1"/>
    </source>
</evidence>
<reference evidence="3 4" key="1">
    <citation type="submission" date="2015-01" db="EMBL/GenBank/DDBJ databases">
        <title>Genome of allotetraploid Gossypium barbadense reveals genomic plasticity and fiber elongation in cotton evolution.</title>
        <authorList>
            <person name="Chen X."/>
            <person name="Liu X."/>
            <person name="Zhao B."/>
            <person name="Zheng H."/>
            <person name="Hu Y."/>
            <person name="Lu G."/>
            <person name="Yang C."/>
            <person name="Chen J."/>
            <person name="Shan C."/>
            <person name="Zhang L."/>
            <person name="Zhou Y."/>
            <person name="Wang L."/>
            <person name="Guo W."/>
            <person name="Bai Y."/>
            <person name="Ruan J."/>
            <person name="Shangguan X."/>
            <person name="Mao Y."/>
            <person name="Jiang J."/>
            <person name="Zhu Y."/>
            <person name="Lei J."/>
            <person name="Kang H."/>
            <person name="Chen S."/>
            <person name="He X."/>
            <person name="Wang R."/>
            <person name="Wang Y."/>
            <person name="Chen J."/>
            <person name="Wang L."/>
            <person name="Yu S."/>
            <person name="Wang B."/>
            <person name="Wei J."/>
            <person name="Song S."/>
            <person name="Lu X."/>
            <person name="Gao Z."/>
            <person name="Gu W."/>
            <person name="Deng X."/>
            <person name="Ma D."/>
            <person name="Wang S."/>
            <person name="Liang W."/>
            <person name="Fang L."/>
            <person name="Cai C."/>
            <person name="Zhu X."/>
            <person name="Zhou B."/>
            <person name="Zhang Y."/>
            <person name="Chen Z."/>
            <person name="Xu S."/>
            <person name="Zhu R."/>
            <person name="Wang S."/>
            <person name="Zhang T."/>
            <person name="Zhao G."/>
        </authorList>
    </citation>
    <scope>NUCLEOTIDE SEQUENCE [LARGE SCALE GENOMIC DNA]</scope>
    <source>
        <strain evidence="4">cv. Xinhai21</strain>
        <tissue evidence="3">Leaf</tissue>
    </source>
</reference>
<dbReference type="Proteomes" id="UP000239757">
    <property type="component" value="Unassembled WGS sequence"/>
</dbReference>
<organism evidence="3 4">
    <name type="scientific">Gossypium barbadense</name>
    <name type="common">Sea Island cotton</name>
    <name type="synonym">Hibiscus barbadensis</name>
    <dbReference type="NCBI Taxonomy" id="3634"/>
    <lineage>
        <taxon>Eukaryota</taxon>
        <taxon>Viridiplantae</taxon>
        <taxon>Streptophyta</taxon>
        <taxon>Embryophyta</taxon>
        <taxon>Tracheophyta</taxon>
        <taxon>Spermatophyta</taxon>
        <taxon>Magnoliopsida</taxon>
        <taxon>eudicotyledons</taxon>
        <taxon>Gunneridae</taxon>
        <taxon>Pentapetalae</taxon>
        <taxon>rosids</taxon>
        <taxon>malvids</taxon>
        <taxon>Malvales</taxon>
        <taxon>Malvaceae</taxon>
        <taxon>Malvoideae</taxon>
        <taxon>Gossypium</taxon>
    </lineage>
</organism>
<name>A0A2P5X712_GOSBA</name>
<evidence type="ECO:0000256" key="1">
    <source>
        <dbReference type="SAM" id="MobiDB-lite"/>
    </source>
</evidence>
<keyword evidence="2" id="KW-1133">Transmembrane helix</keyword>
<feature type="compositionally biased region" description="Polar residues" evidence="1">
    <location>
        <begin position="88"/>
        <end position="99"/>
    </location>
</feature>
<feature type="transmembrane region" description="Helical" evidence="2">
    <location>
        <begin position="20"/>
        <end position="43"/>
    </location>
</feature>
<accession>A0A2P5X712</accession>
<gene>
    <name evidence="3" type="ORF">GOBAR_AA21548</name>
</gene>
<dbReference type="AlphaFoldDB" id="A0A2P5X712"/>
<keyword evidence="2" id="KW-0472">Membrane</keyword>
<keyword evidence="2" id="KW-0812">Transmembrane</keyword>
<evidence type="ECO:0000256" key="2">
    <source>
        <dbReference type="SAM" id="Phobius"/>
    </source>
</evidence>
<evidence type="ECO:0000313" key="4">
    <source>
        <dbReference type="Proteomes" id="UP000239757"/>
    </source>
</evidence>
<protein>
    <submittedName>
        <fullName evidence="3">Uncharacterized protein</fullName>
    </submittedName>
</protein>
<sequence>MIVEEADIKLNLDLNCGRVFGRIAFIAVADITDAIAVIAAGFGSSGFGRCRYRYITAAISIARVQDALLTACNRAKQRNAHRAKPIASITQNAHSPPAP</sequence>
<proteinExistence type="predicted"/>
<feature type="region of interest" description="Disordered" evidence="1">
    <location>
        <begin position="78"/>
        <end position="99"/>
    </location>
</feature>
<dbReference type="EMBL" id="KZ665537">
    <property type="protein sequence ID" value="PPR99122.1"/>
    <property type="molecule type" value="Genomic_DNA"/>
</dbReference>